<accession>A0A2I0J3F8</accession>
<feature type="region of interest" description="Disordered" evidence="4">
    <location>
        <begin position="234"/>
        <end position="257"/>
    </location>
</feature>
<evidence type="ECO:0000256" key="3">
    <source>
        <dbReference type="ARBA" id="ARBA00023170"/>
    </source>
</evidence>
<comment type="subcellular location">
    <subcellularLocation>
        <location evidence="1">Membrane</location>
        <topology evidence="1">Single-pass type I membrane protein</topology>
    </subcellularLocation>
</comment>
<dbReference type="PANTHER" id="PTHR48053">
    <property type="entry name" value="LEUCINE RICH REPEAT FAMILY PROTEIN, EXPRESSED"/>
    <property type="match status" value="1"/>
</dbReference>
<reference evidence="5 6" key="1">
    <citation type="submission" date="2017-11" db="EMBL/GenBank/DDBJ databases">
        <title>De-novo sequencing of pomegranate (Punica granatum L.) genome.</title>
        <authorList>
            <person name="Akparov Z."/>
            <person name="Amiraslanov A."/>
            <person name="Hajiyeva S."/>
            <person name="Abbasov M."/>
            <person name="Kaur K."/>
            <person name="Hamwieh A."/>
            <person name="Solovyev V."/>
            <person name="Salamov A."/>
            <person name="Braich B."/>
            <person name="Kosarev P."/>
            <person name="Mahmoud A."/>
            <person name="Hajiyev E."/>
            <person name="Babayeva S."/>
            <person name="Izzatullayeva V."/>
            <person name="Mammadov A."/>
            <person name="Mammadov A."/>
            <person name="Sharifova S."/>
            <person name="Ojaghi J."/>
            <person name="Eynullazada K."/>
            <person name="Bayramov B."/>
            <person name="Abdulazimova A."/>
            <person name="Shahmuradov I."/>
        </authorList>
    </citation>
    <scope>NUCLEOTIDE SEQUENCE [LARGE SCALE GENOMIC DNA]</scope>
    <source>
        <strain evidence="6">cv. AG2017</strain>
        <tissue evidence="5">Leaf</tissue>
    </source>
</reference>
<dbReference type="GO" id="GO:0016020">
    <property type="term" value="C:membrane"/>
    <property type="evidence" value="ECO:0007669"/>
    <property type="project" value="UniProtKB-SubCell"/>
</dbReference>
<evidence type="ECO:0000256" key="2">
    <source>
        <dbReference type="ARBA" id="ARBA00022729"/>
    </source>
</evidence>
<keyword evidence="2" id="KW-0732">Signal</keyword>
<name>A0A2I0J3F8_PUNGR</name>
<dbReference type="Proteomes" id="UP000233551">
    <property type="component" value="Unassembled WGS sequence"/>
</dbReference>
<dbReference type="InterPro" id="IPR051716">
    <property type="entry name" value="Plant_RL_S/T_kinase"/>
</dbReference>
<dbReference type="Pfam" id="PF00560">
    <property type="entry name" value="LRR_1"/>
    <property type="match status" value="4"/>
</dbReference>
<proteinExistence type="predicted"/>
<dbReference type="InterPro" id="IPR001611">
    <property type="entry name" value="Leu-rich_rpt"/>
</dbReference>
<dbReference type="AlphaFoldDB" id="A0A2I0J3F8"/>
<keyword evidence="6" id="KW-1185">Reference proteome</keyword>
<organism evidence="5 6">
    <name type="scientific">Punica granatum</name>
    <name type="common">Pomegranate</name>
    <dbReference type="NCBI Taxonomy" id="22663"/>
    <lineage>
        <taxon>Eukaryota</taxon>
        <taxon>Viridiplantae</taxon>
        <taxon>Streptophyta</taxon>
        <taxon>Embryophyta</taxon>
        <taxon>Tracheophyta</taxon>
        <taxon>Spermatophyta</taxon>
        <taxon>Magnoliopsida</taxon>
        <taxon>eudicotyledons</taxon>
        <taxon>Gunneridae</taxon>
        <taxon>Pentapetalae</taxon>
        <taxon>rosids</taxon>
        <taxon>malvids</taxon>
        <taxon>Myrtales</taxon>
        <taxon>Lythraceae</taxon>
        <taxon>Punica</taxon>
    </lineage>
</organism>
<evidence type="ECO:0000313" key="6">
    <source>
        <dbReference type="Proteomes" id="UP000233551"/>
    </source>
</evidence>
<comment type="caution">
    <text evidence="5">The sequence shown here is derived from an EMBL/GenBank/DDBJ whole genome shotgun (WGS) entry which is preliminary data.</text>
</comment>
<gene>
    <name evidence="5" type="ORF">CRG98_028910</name>
</gene>
<evidence type="ECO:0000313" key="5">
    <source>
        <dbReference type="EMBL" id="PKI50768.1"/>
    </source>
</evidence>
<dbReference type="SUPFAM" id="SSF52058">
    <property type="entry name" value="L domain-like"/>
    <property type="match status" value="1"/>
</dbReference>
<dbReference type="EMBL" id="PGOL01002084">
    <property type="protein sequence ID" value="PKI50768.1"/>
    <property type="molecule type" value="Genomic_DNA"/>
</dbReference>
<sequence>MWQEYYNKNIFLILIKTSNFVKFQNDLNFLNFFNFASTHHCSSSSSSPPLFIHDDSPVAESLGDAVSFISAVLSGLSIPSDLRMLWKLSLRSNYFNGSIPASFSKLTFLRSGFLQYNSLSSGLPQEIGNLTNLEVLNLTQNHLSGEISNDLPPQLQYLDLSSNSFSGDIPVSIANLSQLQLVNISYNNFSSQIRPFFGELQSLEYLWFDHNLLKAGPTLETESKGMERPLKTAEMKETTPLRDSAMGGSSWMNSGLG</sequence>
<protein>
    <submittedName>
        <fullName evidence="5">Uncharacterized protein</fullName>
    </submittedName>
</protein>
<evidence type="ECO:0000256" key="1">
    <source>
        <dbReference type="ARBA" id="ARBA00004479"/>
    </source>
</evidence>
<dbReference type="Gene3D" id="3.80.10.10">
    <property type="entry name" value="Ribonuclease Inhibitor"/>
    <property type="match status" value="1"/>
</dbReference>
<keyword evidence="3" id="KW-0675">Receptor</keyword>
<evidence type="ECO:0000256" key="4">
    <source>
        <dbReference type="SAM" id="MobiDB-lite"/>
    </source>
</evidence>
<dbReference type="PANTHER" id="PTHR48053:SF164">
    <property type="entry name" value="LEUCINE-RICH REPEAT-CONTAINING N-TERMINAL PLANT-TYPE DOMAIN-CONTAINING PROTEIN"/>
    <property type="match status" value="1"/>
</dbReference>
<dbReference type="InterPro" id="IPR032675">
    <property type="entry name" value="LRR_dom_sf"/>
</dbReference>
<dbReference type="STRING" id="22663.A0A2I0J3F8"/>